<gene>
    <name evidence="4" type="ORF">H9874_05615</name>
</gene>
<dbReference type="PANTHER" id="PTHR43649">
    <property type="entry name" value="ARABINOSE-BINDING PROTEIN-RELATED"/>
    <property type="match status" value="1"/>
</dbReference>
<proteinExistence type="inferred from homology"/>
<evidence type="ECO:0000256" key="2">
    <source>
        <dbReference type="ARBA" id="ARBA00008520"/>
    </source>
</evidence>
<feature type="signal peptide" evidence="3">
    <location>
        <begin position="1"/>
        <end position="22"/>
    </location>
</feature>
<evidence type="ECO:0000256" key="1">
    <source>
        <dbReference type="ARBA" id="ARBA00004418"/>
    </source>
</evidence>
<dbReference type="PANTHER" id="PTHR43649:SF12">
    <property type="entry name" value="DIACETYLCHITOBIOSE BINDING PROTEIN DASA"/>
    <property type="match status" value="1"/>
</dbReference>
<sequence length="444" mass="50429">MRTSFIFFAFFAAALLLSGCDAAPPPETAAFEKPFYRWGETKGRTITVWGPRDDLNRPYLRRAFSRYTELTGNKVRTEGFSHRELEEHLSAAFAAGGKDGPDVLLSFGGANIEYLDPDRNFHDFTAAPWVDDLTDTAINQAIYHGKVIGLPYWEASISGILYNKDLFRRYGLAVPQTQKEFLDVCDRLLREGVTPVYLPFAEHSMLLYQFPMDSLFQDGCLLNALNEGRLSYAHIPQMHAIVDWYKTMAERGYFGSGYERNGWDGMDAAMRGEHYAMMICWDTWLYTDFSGDPSRFGLMPAFMGVPESGSFEGPNLALLIVNRHGPQVDAALDLITFMADPYNYNAAFAGIYTAPVFKNQIGSTATPQYTENERRIERLYFDSTAWLRIRGFSQLDAVFIQRHMRDAAYDTFRCLQDMDTARLRRAATNRPDTRPESEGAPRAQ</sequence>
<protein>
    <submittedName>
        <fullName evidence="4">ABC transporter substrate-binding protein</fullName>
    </submittedName>
</protein>
<evidence type="ECO:0000256" key="3">
    <source>
        <dbReference type="SAM" id="SignalP"/>
    </source>
</evidence>
<comment type="similarity">
    <text evidence="2">Belongs to the bacterial solute-binding protein 1 family.</text>
</comment>
<reference evidence="4" key="2">
    <citation type="submission" date="2021-04" db="EMBL/GenBank/DDBJ databases">
        <authorList>
            <person name="Gilroy R."/>
        </authorList>
    </citation>
    <scope>NUCLEOTIDE SEQUENCE</scope>
    <source>
        <strain evidence="4">ChiSxjej5B17-1746</strain>
    </source>
</reference>
<comment type="subcellular location">
    <subcellularLocation>
        <location evidence="1">Periplasm</location>
    </subcellularLocation>
</comment>
<evidence type="ECO:0000313" key="4">
    <source>
        <dbReference type="EMBL" id="HIW78610.1"/>
    </source>
</evidence>
<name>A0A9D1R0B8_9BACT</name>
<evidence type="ECO:0000313" key="5">
    <source>
        <dbReference type="Proteomes" id="UP000824264"/>
    </source>
</evidence>
<dbReference type="PROSITE" id="PS51257">
    <property type="entry name" value="PROKAR_LIPOPROTEIN"/>
    <property type="match status" value="1"/>
</dbReference>
<organism evidence="4 5">
    <name type="scientific">Candidatus Bilophila faecipullorum</name>
    <dbReference type="NCBI Taxonomy" id="2838482"/>
    <lineage>
        <taxon>Bacteria</taxon>
        <taxon>Pseudomonadati</taxon>
        <taxon>Thermodesulfobacteriota</taxon>
        <taxon>Desulfovibrionia</taxon>
        <taxon>Desulfovibrionales</taxon>
        <taxon>Desulfovibrionaceae</taxon>
        <taxon>Bilophila</taxon>
    </lineage>
</organism>
<accession>A0A9D1R0B8</accession>
<dbReference type="Proteomes" id="UP000824264">
    <property type="component" value="Unassembled WGS sequence"/>
</dbReference>
<dbReference type="Gene3D" id="3.40.190.10">
    <property type="entry name" value="Periplasmic binding protein-like II"/>
    <property type="match status" value="2"/>
</dbReference>
<reference evidence="4" key="1">
    <citation type="journal article" date="2021" name="PeerJ">
        <title>Extensive microbial diversity within the chicken gut microbiome revealed by metagenomics and culture.</title>
        <authorList>
            <person name="Gilroy R."/>
            <person name="Ravi A."/>
            <person name="Getino M."/>
            <person name="Pursley I."/>
            <person name="Horton D.L."/>
            <person name="Alikhan N.F."/>
            <person name="Baker D."/>
            <person name="Gharbi K."/>
            <person name="Hall N."/>
            <person name="Watson M."/>
            <person name="Adriaenssens E.M."/>
            <person name="Foster-Nyarko E."/>
            <person name="Jarju S."/>
            <person name="Secka A."/>
            <person name="Antonio M."/>
            <person name="Oren A."/>
            <person name="Chaudhuri R.R."/>
            <person name="La Ragione R."/>
            <person name="Hildebrand F."/>
            <person name="Pallen M.J."/>
        </authorList>
    </citation>
    <scope>NUCLEOTIDE SEQUENCE</scope>
    <source>
        <strain evidence="4">ChiSxjej5B17-1746</strain>
    </source>
</reference>
<comment type="caution">
    <text evidence="4">The sequence shown here is derived from an EMBL/GenBank/DDBJ whole genome shotgun (WGS) entry which is preliminary data.</text>
</comment>
<dbReference type="Pfam" id="PF13416">
    <property type="entry name" value="SBP_bac_8"/>
    <property type="match status" value="1"/>
</dbReference>
<feature type="chain" id="PRO_5038372962" evidence="3">
    <location>
        <begin position="23"/>
        <end position="444"/>
    </location>
</feature>
<dbReference type="InterPro" id="IPR006059">
    <property type="entry name" value="SBP"/>
</dbReference>
<dbReference type="GO" id="GO:0042597">
    <property type="term" value="C:periplasmic space"/>
    <property type="evidence" value="ECO:0007669"/>
    <property type="project" value="UniProtKB-SubCell"/>
</dbReference>
<dbReference type="EMBL" id="DXGI01000203">
    <property type="protein sequence ID" value="HIW78610.1"/>
    <property type="molecule type" value="Genomic_DNA"/>
</dbReference>
<dbReference type="AlphaFoldDB" id="A0A9D1R0B8"/>
<dbReference type="SUPFAM" id="SSF53850">
    <property type="entry name" value="Periplasmic binding protein-like II"/>
    <property type="match status" value="1"/>
</dbReference>
<dbReference type="InterPro" id="IPR050490">
    <property type="entry name" value="Bact_solute-bd_prot1"/>
</dbReference>
<keyword evidence="3" id="KW-0732">Signal</keyword>